<dbReference type="PROSITE" id="PS51171">
    <property type="entry name" value="PREPHENATE_DEHYDR_3"/>
    <property type="match status" value="1"/>
</dbReference>
<dbReference type="PANTHER" id="PTHR21022:SF19">
    <property type="entry name" value="PREPHENATE DEHYDRATASE-RELATED"/>
    <property type="match status" value="1"/>
</dbReference>
<dbReference type="InterPro" id="IPR001086">
    <property type="entry name" value="Preph_deHydtase"/>
</dbReference>
<dbReference type="PROSITE" id="PS00857">
    <property type="entry name" value="PREPHENATE_DEHYDR_1"/>
    <property type="match status" value="1"/>
</dbReference>
<dbReference type="EMBL" id="JALKFT010000004">
    <property type="protein sequence ID" value="MCK9875262.1"/>
    <property type="molecule type" value="Genomic_DNA"/>
</dbReference>
<dbReference type="EC" id="4.2.1.51" evidence="2"/>
<dbReference type="NCBIfam" id="NF008866">
    <property type="entry name" value="PRK11899.1"/>
    <property type="match status" value="1"/>
</dbReference>
<dbReference type="CDD" id="cd04905">
    <property type="entry name" value="ACT_CM-PDT"/>
    <property type="match status" value="1"/>
</dbReference>
<name>A0ABT0JVL0_9ACTN</name>
<dbReference type="SUPFAM" id="SSF55021">
    <property type="entry name" value="ACT-like"/>
    <property type="match status" value="1"/>
</dbReference>
<keyword evidence="6" id="KW-0584">Phenylalanine biosynthesis</keyword>
<comment type="catalytic activity">
    <reaction evidence="8">
        <text>prephenate + H(+) = 3-phenylpyruvate + CO2 + H2O</text>
        <dbReference type="Rhea" id="RHEA:21648"/>
        <dbReference type="ChEBI" id="CHEBI:15377"/>
        <dbReference type="ChEBI" id="CHEBI:15378"/>
        <dbReference type="ChEBI" id="CHEBI:16526"/>
        <dbReference type="ChEBI" id="CHEBI:18005"/>
        <dbReference type="ChEBI" id="CHEBI:29934"/>
        <dbReference type="EC" id="4.2.1.51"/>
    </reaction>
</comment>
<keyword evidence="12" id="KW-1185">Reference proteome</keyword>
<dbReference type="GO" id="GO:0004664">
    <property type="term" value="F:prephenate dehydratase activity"/>
    <property type="evidence" value="ECO:0007669"/>
    <property type="project" value="UniProtKB-EC"/>
</dbReference>
<keyword evidence="5" id="KW-0057">Aromatic amino acid biosynthesis</keyword>
<feature type="domain" description="ACT" evidence="10">
    <location>
        <begin position="196"/>
        <end position="275"/>
    </location>
</feature>
<dbReference type="Pfam" id="PF00800">
    <property type="entry name" value="PDT"/>
    <property type="match status" value="1"/>
</dbReference>
<evidence type="ECO:0000256" key="4">
    <source>
        <dbReference type="ARBA" id="ARBA00022605"/>
    </source>
</evidence>
<evidence type="ECO:0000259" key="9">
    <source>
        <dbReference type="PROSITE" id="PS51171"/>
    </source>
</evidence>
<evidence type="ECO:0000256" key="6">
    <source>
        <dbReference type="ARBA" id="ARBA00023222"/>
    </source>
</evidence>
<protein>
    <recommendedName>
        <fullName evidence="3">Prephenate dehydratase</fullName>
        <ecNumber evidence="2">4.2.1.51</ecNumber>
    </recommendedName>
</protein>
<dbReference type="Gene3D" id="3.40.190.10">
    <property type="entry name" value="Periplasmic binding protein-like II"/>
    <property type="match status" value="2"/>
</dbReference>
<sequence length="322" mass="34664">MTARQRIAFQGERGANSHIACRDVYPDFDAVPYPTFDECFSALEEQAVDLAMIPVENSTAGRVADIHLLLPRPTVHIIGEYFLPIRHQLLGLVGATLDDIKTVHSHPQALAQCRAGLRALGLVAVTAGDTAGAAREIAEAGDPSRAAIASRLAAEAYGLEVLRADLEDEAHNTTRFLILSTENLRAAAGIGPLVTTFVFKVHNRPSALYKALGGFATGGVNMTKLESYMVGGHFVATQFLADIEGSPEDPAVAQAFEELSFYADHRILGVYRASRYRERQRLEPAPVAMAAAPEVAPYAANRPAVDRLAVDRPALDRPAASR</sequence>
<evidence type="ECO:0000256" key="2">
    <source>
        <dbReference type="ARBA" id="ARBA00013147"/>
    </source>
</evidence>
<comment type="pathway">
    <text evidence="1">Amino-acid biosynthesis; L-phenylalanine biosynthesis; phenylpyruvate from prephenate: step 1/1.</text>
</comment>
<proteinExistence type="predicted"/>
<evidence type="ECO:0000313" key="12">
    <source>
        <dbReference type="Proteomes" id="UP001201873"/>
    </source>
</evidence>
<organism evidence="11 12">
    <name type="scientific">Frankia umida</name>
    <dbReference type="NCBI Taxonomy" id="573489"/>
    <lineage>
        <taxon>Bacteria</taxon>
        <taxon>Bacillati</taxon>
        <taxon>Actinomycetota</taxon>
        <taxon>Actinomycetes</taxon>
        <taxon>Frankiales</taxon>
        <taxon>Frankiaceae</taxon>
        <taxon>Frankia</taxon>
    </lineage>
</organism>
<dbReference type="SUPFAM" id="SSF53850">
    <property type="entry name" value="Periplasmic binding protein-like II"/>
    <property type="match status" value="1"/>
</dbReference>
<gene>
    <name evidence="11" type="ORF">MXD59_05615</name>
</gene>
<dbReference type="InterPro" id="IPR045865">
    <property type="entry name" value="ACT-like_dom_sf"/>
</dbReference>
<dbReference type="InterPro" id="IPR018528">
    <property type="entry name" value="Preph_deHydtase_CS"/>
</dbReference>
<keyword evidence="4" id="KW-0028">Amino-acid biosynthesis</keyword>
<evidence type="ECO:0000256" key="1">
    <source>
        <dbReference type="ARBA" id="ARBA00004741"/>
    </source>
</evidence>
<evidence type="ECO:0000256" key="5">
    <source>
        <dbReference type="ARBA" id="ARBA00023141"/>
    </source>
</evidence>
<accession>A0ABT0JVL0</accession>
<evidence type="ECO:0000259" key="10">
    <source>
        <dbReference type="PROSITE" id="PS51671"/>
    </source>
</evidence>
<dbReference type="PROSITE" id="PS51671">
    <property type="entry name" value="ACT"/>
    <property type="match status" value="1"/>
</dbReference>
<evidence type="ECO:0000256" key="8">
    <source>
        <dbReference type="ARBA" id="ARBA00047848"/>
    </source>
</evidence>
<dbReference type="PANTHER" id="PTHR21022">
    <property type="entry name" value="PREPHENATE DEHYDRATASE P PROTEIN"/>
    <property type="match status" value="1"/>
</dbReference>
<dbReference type="Proteomes" id="UP001201873">
    <property type="component" value="Unassembled WGS sequence"/>
</dbReference>
<evidence type="ECO:0000313" key="11">
    <source>
        <dbReference type="EMBL" id="MCK9875262.1"/>
    </source>
</evidence>
<dbReference type="Gene3D" id="3.30.70.260">
    <property type="match status" value="1"/>
</dbReference>
<dbReference type="PIRSF" id="PIRSF001500">
    <property type="entry name" value="Chor_mut_pdt_Ppr"/>
    <property type="match status" value="1"/>
</dbReference>
<feature type="domain" description="Prephenate dehydratase" evidence="9">
    <location>
        <begin position="6"/>
        <end position="181"/>
    </location>
</feature>
<evidence type="ECO:0000256" key="7">
    <source>
        <dbReference type="ARBA" id="ARBA00023239"/>
    </source>
</evidence>
<evidence type="ECO:0000256" key="3">
    <source>
        <dbReference type="ARBA" id="ARBA00021872"/>
    </source>
</evidence>
<keyword evidence="7 11" id="KW-0456">Lyase</keyword>
<dbReference type="InterPro" id="IPR002912">
    <property type="entry name" value="ACT_dom"/>
</dbReference>
<dbReference type="RefSeq" id="WP_248815597.1">
    <property type="nucleotide sequence ID" value="NZ_JALKFT010000004.1"/>
</dbReference>
<comment type="caution">
    <text evidence="11">The sequence shown here is derived from an EMBL/GenBank/DDBJ whole genome shotgun (WGS) entry which is preliminary data.</text>
</comment>
<dbReference type="InterPro" id="IPR008242">
    <property type="entry name" value="Chor_mutase/pphenate_deHydtase"/>
</dbReference>
<dbReference type="CDD" id="cd13631">
    <property type="entry name" value="PBP2_Ct-PDT_like"/>
    <property type="match status" value="1"/>
</dbReference>
<reference evidence="11 12" key="1">
    <citation type="submission" date="2022-04" db="EMBL/GenBank/DDBJ databases">
        <title>Genome diversity in the genus Frankia.</title>
        <authorList>
            <person name="Carlos-Shanley C."/>
            <person name="Hahn D."/>
        </authorList>
    </citation>
    <scope>NUCLEOTIDE SEQUENCE [LARGE SCALE GENOMIC DNA]</scope>
    <source>
        <strain evidence="11 12">Ag45/Mut15</strain>
    </source>
</reference>